<evidence type="ECO:0000313" key="2">
    <source>
        <dbReference type="Proteomes" id="UP001056120"/>
    </source>
</evidence>
<organism evidence="1 2">
    <name type="scientific">Smallanthus sonchifolius</name>
    <dbReference type="NCBI Taxonomy" id="185202"/>
    <lineage>
        <taxon>Eukaryota</taxon>
        <taxon>Viridiplantae</taxon>
        <taxon>Streptophyta</taxon>
        <taxon>Embryophyta</taxon>
        <taxon>Tracheophyta</taxon>
        <taxon>Spermatophyta</taxon>
        <taxon>Magnoliopsida</taxon>
        <taxon>eudicotyledons</taxon>
        <taxon>Gunneridae</taxon>
        <taxon>Pentapetalae</taxon>
        <taxon>asterids</taxon>
        <taxon>campanulids</taxon>
        <taxon>Asterales</taxon>
        <taxon>Asteraceae</taxon>
        <taxon>Asteroideae</taxon>
        <taxon>Heliantheae alliance</taxon>
        <taxon>Millerieae</taxon>
        <taxon>Smallanthus</taxon>
    </lineage>
</organism>
<reference evidence="2" key="1">
    <citation type="journal article" date="2022" name="Mol. Ecol. Resour.">
        <title>The genomes of chicory, endive, great burdock and yacon provide insights into Asteraceae palaeo-polyploidization history and plant inulin production.</title>
        <authorList>
            <person name="Fan W."/>
            <person name="Wang S."/>
            <person name="Wang H."/>
            <person name="Wang A."/>
            <person name="Jiang F."/>
            <person name="Liu H."/>
            <person name="Zhao H."/>
            <person name="Xu D."/>
            <person name="Zhang Y."/>
        </authorList>
    </citation>
    <scope>NUCLEOTIDE SEQUENCE [LARGE SCALE GENOMIC DNA]</scope>
    <source>
        <strain evidence="2">cv. Yunnan</strain>
    </source>
</reference>
<reference evidence="1 2" key="2">
    <citation type="journal article" date="2022" name="Mol. Ecol. Resour.">
        <title>The genomes of chicory, endive, great burdock and yacon provide insights into Asteraceae paleo-polyploidization history and plant inulin production.</title>
        <authorList>
            <person name="Fan W."/>
            <person name="Wang S."/>
            <person name="Wang H."/>
            <person name="Wang A."/>
            <person name="Jiang F."/>
            <person name="Liu H."/>
            <person name="Zhao H."/>
            <person name="Xu D."/>
            <person name="Zhang Y."/>
        </authorList>
    </citation>
    <scope>NUCLEOTIDE SEQUENCE [LARGE SCALE GENOMIC DNA]</scope>
    <source>
        <strain evidence="2">cv. Yunnan</strain>
        <tissue evidence="1">Leaves</tissue>
    </source>
</reference>
<evidence type="ECO:0000313" key="1">
    <source>
        <dbReference type="EMBL" id="KAI3755067.1"/>
    </source>
</evidence>
<dbReference type="Proteomes" id="UP001056120">
    <property type="component" value="Linkage Group LG18"/>
</dbReference>
<gene>
    <name evidence="1" type="ORF">L1987_54860</name>
</gene>
<dbReference type="EMBL" id="CM042035">
    <property type="protein sequence ID" value="KAI3755067.1"/>
    <property type="molecule type" value="Genomic_DNA"/>
</dbReference>
<keyword evidence="2" id="KW-1185">Reference proteome</keyword>
<comment type="caution">
    <text evidence="1">The sequence shown here is derived from an EMBL/GenBank/DDBJ whole genome shotgun (WGS) entry which is preliminary data.</text>
</comment>
<sequence length="346" mass="39506">MGLQSVVNIHSQECAKRVQVAYCSFHSNYEESRANDIKIDEEDADAMMCNKREATLERRRIREYAFNHRMKTCPSPLLWPCPSPLIWPCPSPLDDLGVLVLLEYHHRHHQPWAAHRWCVAGSLRCHTSFVMGLERAVDSINLLWGSRSRNRMHFAFRCERYEARVLSKTMLHLIANMVRVADGRSPSAVVCSSFPINNSTLFFVRGVRMSSLKESVGGVDTPTDDPFELRGEESVELTEEARDTVDENLDDEENGSKRKGKSDAWSHFITVEMKMHGKMVKKHQCIHCQQKGSNRKCHFSKEKPTIDDISKVEVEDTESSQCDGVIMGPEVLESHAVYKSRTVDVL</sequence>
<name>A0ACB9E9C9_9ASTR</name>
<protein>
    <submittedName>
        <fullName evidence="1">Uncharacterized protein</fullName>
    </submittedName>
</protein>
<accession>A0ACB9E9C9</accession>
<proteinExistence type="predicted"/>